<dbReference type="Pfam" id="PF00888">
    <property type="entry name" value="Cullin"/>
    <property type="match status" value="1"/>
</dbReference>
<name>A0AAN7J2L1_QUERU</name>
<evidence type="ECO:0000313" key="3">
    <source>
        <dbReference type="EMBL" id="KAK4595812.1"/>
    </source>
</evidence>
<proteinExistence type="inferred from homology"/>
<dbReference type="Gene3D" id="1.20.1310.10">
    <property type="entry name" value="Cullin Repeats"/>
    <property type="match status" value="1"/>
</dbReference>
<organism evidence="3 4">
    <name type="scientific">Quercus rubra</name>
    <name type="common">Northern red oak</name>
    <name type="synonym">Quercus borealis</name>
    <dbReference type="NCBI Taxonomy" id="3512"/>
    <lineage>
        <taxon>Eukaryota</taxon>
        <taxon>Viridiplantae</taxon>
        <taxon>Streptophyta</taxon>
        <taxon>Embryophyta</taxon>
        <taxon>Tracheophyta</taxon>
        <taxon>Spermatophyta</taxon>
        <taxon>Magnoliopsida</taxon>
        <taxon>eudicotyledons</taxon>
        <taxon>Gunneridae</taxon>
        <taxon>Pentapetalae</taxon>
        <taxon>rosids</taxon>
        <taxon>fabids</taxon>
        <taxon>Fagales</taxon>
        <taxon>Fagaceae</taxon>
        <taxon>Quercus</taxon>
    </lineage>
</organism>
<dbReference type="PANTHER" id="PTHR11932">
    <property type="entry name" value="CULLIN"/>
    <property type="match status" value="1"/>
</dbReference>
<comment type="similarity">
    <text evidence="1">Belongs to the cullin family.</text>
</comment>
<dbReference type="Proteomes" id="UP001324115">
    <property type="component" value="Unassembled WGS sequence"/>
</dbReference>
<reference evidence="3 4" key="1">
    <citation type="journal article" date="2023" name="G3 (Bethesda)">
        <title>A haplotype-resolved chromosome-scale genome for Quercus rubra L. provides insights into the genetics of adaptive traits for red oak species.</title>
        <authorList>
            <person name="Kapoor B."/>
            <person name="Jenkins J."/>
            <person name="Schmutz J."/>
            <person name="Zhebentyayeva T."/>
            <person name="Kuelheim C."/>
            <person name="Coggeshall M."/>
            <person name="Heim C."/>
            <person name="Lasky J.R."/>
            <person name="Leites L."/>
            <person name="Islam-Faridi N."/>
            <person name="Romero-Severson J."/>
            <person name="DeLeo V.L."/>
            <person name="Lucas S.M."/>
            <person name="Lazic D."/>
            <person name="Gailing O."/>
            <person name="Carlson J."/>
            <person name="Staton M."/>
        </authorList>
    </citation>
    <scope>NUCLEOTIDE SEQUENCE [LARGE SCALE GENOMIC DNA]</scope>
    <source>
        <strain evidence="3">Pseudo-F2</strain>
    </source>
</reference>
<evidence type="ECO:0000259" key="2">
    <source>
        <dbReference type="Pfam" id="PF00888"/>
    </source>
</evidence>
<protein>
    <recommendedName>
        <fullName evidence="2">Cullin N-terminal domain-containing protein</fullName>
    </recommendedName>
</protein>
<dbReference type="EMBL" id="JAXUIC010000003">
    <property type="protein sequence ID" value="KAK4595812.1"/>
    <property type="molecule type" value="Genomic_DNA"/>
</dbReference>
<comment type="caution">
    <text evidence="3">The sequence shown here is derived from an EMBL/GenBank/DDBJ whole genome shotgun (WGS) entry which is preliminary data.</text>
</comment>
<feature type="domain" description="Cullin N-terminal" evidence="2">
    <location>
        <begin position="1"/>
        <end position="77"/>
    </location>
</feature>
<accession>A0AAN7J2L1</accession>
<evidence type="ECO:0000313" key="4">
    <source>
        <dbReference type="Proteomes" id="UP001324115"/>
    </source>
</evidence>
<gene>
    <name evidence="3" type="ORF">RGQ29_014066</name>
</gene>
<keyword evidence="4" id="KW-1185">Reference proteome</keyword>
<dbReference type="AlphaFoldDB" id="A0AAN7J2L1"/>
<dbReference type="SUPFAM" id="SSF74788">
    <property type="entry name" value="Cullin repeat-like"/>
    <property type="match status" value="1"/>
</dbReference>
<dbReference type="InterPro" id="IPR016159">
    <property type="entry name" value="Cullin_repeat-like_dom_sf"/>
</dbReference>
<dbReference type="InterPro" id="IPR045093">
    <property type="entry name" value="Cullin"/>
</dbReference>
<dbReference type="InterPro" id="IPR001373">
    <property type="entry name" value="Cullin_N"/>
</dbReference>
<evidence type="ECO:0000256" key="1">
    <source>
        <dbReference type="ARBA" id="ARBA00006019"/>
    </source>
</evidence>
<sequence>MLEEAASYYSQLALELLCCISYADYIQKVVWLLIQEQERADQYLKQASLKKLLEIAKWKLMGKTTQVLIQKQKAESCNTITQQLISWTLPSSHLYRTLFLLGLLTCFDIQRLIIISSLNEIIMLRMEWP</sequence>